<dbReference type="AlphaFoldDB" id="A0A0B6XY87"/>
<protein>
    <submittedName>
        <fullName evidence="2">Uncharacterized protein</fullName>
    </submittedName>
</protein>
<reference evidence="2" key="1">
    <citation type="submission" date="2014-12" db="EMBL/GenBank/DDBJ databases">
        <title>Insight into the proteome of Arion vulgaris.</title>
        <authorList>
            <person name="Aradska J."/>
            <person name="Bulat T."/>
            <person name="Smidak R."/>
            <person name="Sarate P."/>
            <person name="Gangsoo J."/>
            <person name="Sialana F."/>
            <person name="Bilban M."/>
            <person name="Lubec G."/>
        </authorList>
    </citation>
    <scope>NUCLEOTIDE SEQUENCE</scope>
    <source>
        <tissue evidence="2">Skin</tissue>
    </source>
</reference>
<feature type="non-terminal residue" evidence="2">
    <location>
        <position position="1"/>
    </location>
</feature>
<dbReference type="EMBL" id="HACG01002162">
    <property type="protein sequence ID" value="CEK49027.1"/>
    <property type="molecule type" value="Transcribed_RNA"/>
</dbReference>
<name>A0A0B6XY87_9EUPU</name>
<feature type="non-terminal residue" evidence="2">
    <location>
        <position position="176"/>
    </location>
</feature>
<evidence type="ECO:0000256" key="1">
    <source>
        <dbReference type="SAM" id="MobiDB-lite"/>
    </source>
</evidence>
<accession>A0A0B6XY87</accession>
<feature type="compositionally biased region" description="Basic and acidic residues" evidence="1">
    <location>
        <begin position="158"/>
        <end position="168"/>
    </location>
</feature>
<feature type="region of interest" description="Disordered" evidence="1">
    <location>
        <begin position="157"/>
        <end position="176"/>
    </location>
</feature>
<sequence>DIHGDTVDNIHGDTMRREKSSFSAHKNVLPVYSEMLFESPAMSSGTDNQQQLLSPASSVTSFVIDDHFMSSPVSPSLLPNLPEENMHLLEDALQTDDHSFVSLPVPEFLNHQFTGRYNQHDVQETCHSLNKQEDDTWYTQKHTGHLVADGELSCGKMTDGDHNSHNIVDEDQSSYK</sequence>
<gene>
    <name evidence="2" type="primary">ORF6107</name>
</gene>
<proteinExistence type="predicted"/>
<evidence type="ECO:0000313" key="2">
    <source>
        <dbReference type="EMBL" id="CEK49027.1"/>
    </source>
</evidence>
<organism evidence="2">
    <name type="scientific">Arion vulgaris</name>
    <dbReference type="NCBI Taxonomy" id="1028688"/>
    <lineage>
        <taxon>Eukaryota</taxon>
        <taxon>Metazoa</taxon>
        <taxon>Spiralia</taxon>
        <taxon>Lophotrochozoa</taxon>
        <taxon>Mollusca</taxon>
        <taxon>Gastropoda</taxon>
        <taxon>Heterobranchia</taxon>
        <taxon>Euthyneura</taxon>
        <taxon>Panpulmonata</taxon>
        <taxon>Eupulmonata</taxon>
        <taxon>Stylommatophora</taxon>
        <taxon>Helicina</taxon>
        <taxon>Arionoidea</taxon>
        <taxon>Arionidae</taxon>
        <taxon>Arion</taxon>
    </lineage>
</organism>